<keyword evidence="2" id="KW-0472">Membrane</keyword>
<dbReference type="PANTHER" id="PTHR19308">
    <property type="entry name" value="PHOSPHATIDYLCHOLINE TRANSFER PROTEIN"/>
    <property type="match status" value="1"/>
</dbReference>
<feature type="compositionally biased region" description="Low complexity" evidence="1">
    <location>
        <begin position="674"/>
        <end position="694"/>
    </location>
</feature>
<feature type="region of interest" description="Disordered" evidence="1">
    <location>
        <begin position="179"/>
        <end position="224"/>
    </location>
</feature>
<feature type="transmembrane region" description="Helical" evidence="2">
    <location>
        <begin position="55"/>
        <end position="76"/>
    </location>
</feature>
<feature type="signal peptide" evidence="3">
    <location>
        <begin position="1"/>
        <end position="31"/>
    </location>
</feature>
<dbReference type="OrthoDB" id="1295045at2759"/>
<accession>D8TV65</accession>
<feature type="region of interest" description="Disordered" evidence="1">
    <location>
        <begin position="759"/>
        <end position="810"/>
    </location>
</feature>
<dbReference type="RefSeq" id="XP_002950447.1">
    <property type="nucleotide sequence ID" value="XM_002950401.1"/>
</dbReference>
<keyword evidence="3" id="KW-0732">Signal</keyword>
<evidence type="ECO:0000256" key="3">
    <source>
        <dbReference type="SAM" id="SignalP"/>
    </source>
</evidence>
<dbReference type="Gene3D" id="3.30.530.20">
    <property type="match status" value="1"/>
</dbReference>
<keyword evidence="2" id="KW-1133">Transmembrane helix</keyword>
<evidence type="ECO:0000256" key="2">
    <source>
        <dbReference type="SAM" id="Phobius"/>
    </source>
</evidence>
<proteinExistence type="predicted"/>
<protein>
    <recommendedName>
        <fullName evidence="6">START domain-containing protein</fullName>
    </recommendedName>
</protein>
<dbReference type="EMBL" id="GL378339">
    <property type="protein sequence ID" value="EFJ48648.1"/>
    <property type="molecule type" value="Genomic_DNA"/>
</dbReference>
<dbReference type="PANTHER" id="PTHR19308:SF39">
    <property type="entry name" value="PHOSPHATIDYLCHOLINE TRANSFER PROTEIN"/>
    <property type="match status" value="1"/>
</dbReference>
<evidence type="ECO:0000313" key="4">
    <source>
        <dbReference type="EMBL" id="EFJ48648.1"/>
    </source>
</evidence>
<dbReference type="InterPro" id="IPR051213">
    <property type="entry name" value="START_lipid_transfer"/>
</dbReference>
<dbReference type="KEGG" id="vcn:VOLCADRAFT_120876"/>
<evidence type="ECO:0000256" key="1">
    <source>
        <dbReference type="SAM" id="MobiDB-lite"/>
    </source>
</evidence>
<dbReference type="Proteomes" id="UP000001058">
    <property type="component" value="Unassembled WGS sequence"/>
</dbReference>
<evidence type="ECO:0000313" key="5">
    <source>
        <dbReference type="Proteomes" id="UP000001058"/>
    </source>
</evidence>
<reference evidence="4 5" key="1">
    <citation type="journal article" date="2010" name="Science">
        <title>Genomic analysis of organismal complexity in the multicellular green alga Volvox carteri.</title>
        <authorList>
            <person name="Prochnik S.E."/>
            <person name="Umen J."/>
            <person name="Nedelcu A.M."/>
            <person name="Hallmann A."/>
            <person name="Miller S.M."/>
            <person name="Nishii I."/>
            <person name="Ferris P."/>
            <person name="Kuo A."/>
            <person name="Mitros T."/>
            <person name="Fritz-Laylin L.K."/>
            <person name="Hellsten U."/>
            <person name="Chapman J."/>
            <person name="Simakov O."/>
            <person name="Rensing S.A."/>
            <person name="Terry A."/>
            <person name="Pangilinan J."/>
            <person name="Kapitonov V."/>
            <person name="Jurka J."/>
            <person name="Salamov A."/>
            <person name="Shapiro H."/>
            <person name="Schmutz J."/>
            <person name="Grimwood J."/>
            <person name="Lindquist E."/>
            <person name="Lucas S."/>
            <person name="Grigoriev I.V."/>
            <person name="Schmitt R."/>
            <person name="Kirk D."/>
            <person name="Rokhsar D.S."/>
        </authorList>
    </citation>
    <scope>NUCLEOTIDE SEQUENCE [LARGE SCALE GENOMIC DNA]</scope>
    <source>
        <strain evidence="5">f. Nagariensis / Eve</strain>
    </source>
</reference>
<evidence type="ECO:0008006" key="6">
    <source>
        <dbReference type="Google" id="ProtNLM"/>
    </source>
</evidence>
<dbReference type="InParanoid" id="D8TV65"/>
<feature type="compositionally biased region" description="Low complexity" evidence="1">
    <location>
        <begin position="180"/>
        <end position="196"/>
    </location>
</feature>
<dbReference type="AlphaFoldDB" id="D8TV65"/>
<keyword evidence="5" id="KW-1185">Reference proteome</keyword>
<feature type="region of interest" description="Disordered" evidence="1">
    <location>
        <begin position="674"/>
        <end position="725"/>
    </location>
</feature>
<feature type="chain" id="PRO_5003123918" description="START domain-containing protein" evidence="3">
    <location>
        <begin position="32"/>
        <end position="810"/>
    </location>
</feature>
<gene>
    <name evidence="4" type="ORF">VOLCADRAFT_120876</name>
</gene>
<dbReference type="InterPro" id="IPR023393">
    <property type="entry name" value="START-like_dom_sf"/>
</dbReference>
<name>D8TV65_VOLCA</name>
<sequence>MSTKQDVSVPGGMRASLPLALLVLFLYAVLAGRGQISRASVKGRVDTKLFRFVPLQLGSPAQWMVAFLGLFLYPALSRTTRMASASPAGAVGSSVPSIQNMTPSRGPGSHSIELEPHFAGSSGQRAPGGGLFKRLRRVLSEGRAQARRLCGKDSLRAAVSNFSRRRSFISRSSKSEDIVSSRLSMDSSLRSGAQQNAGGGGAGRRGLLQRKGSGGCASGPRWQPSMSRITSGQHLVAMAPSESSMSSATAGKRLEILSYNGFQAVDCLSHEMTDALFSAVRQVVTDAHLLQFGAMIGEASAELALSQAGSPSAVGSAPASLFGPYDRPETYRLGWELVVEEHKPGLHYWAWRRHLRKGLFMYKSKTVYETATTAQITDFTYDVEFRRTWDESVACQLAIAPPALVPASAARQAAGPCGVSLAEADARSSKGIFDTVNPAVEVVNVYFEDPCVPSGIVNLGIRRALWPMVQKAEAAFRDYLLTRVHGNLERPPPERPLATDALGVAMGCGRGADAARAAAADADAASCMGGLPSASGLPWRLASPYVLLYRGYMALWRGGRGALLSALGCCMSLWCNSTGLIVGAMGAAKSGLRSAVSAGRSVRDSLSHALAAGEQCGLQSEVCTSPLSSHKADRVLALAMWPWERLLSLLPSGLGHVMQRGSAAGVGISGSGSVDGLQTRSTGGSSSGVVRLSSHPLTGPKQTSFAQGNGGSEGTQSPRGGGRRARAGLARRCALLAVKVAKVAGAGLLLGRAARTEKSAAQPPAPAAAEQQQQIAAMATSSATAPGRQQQQQQRRQLEALRRTVPGQRW</sequence>
<organism evidence="5">
    <name type="scientific">Volvox carteri f. nagariensis</name>
    <dbReference type="NCBI Taxonomy" id="3068"/>
    <lineage>
        <taxon>Eukaryota</taxon>
        <taxon>Viridiplantae</taxon>
        <taxon>Chlorophyta</taxon>
        <taxon>core chlorophytes</taxon>
        <taxon>Chlorophyceae</taxon>
        <taxon>CS clade</taxon>
        <taxon>Chlamydomonadales</taxon>
        <taxon>Volvocaceae</taxon>
        <taxon>Volvox</taxon>
    </lineage>
</organism>
<dbReference type="eggNOG" id="KOG2761">
    <property type="taxonomic scope" value="Eukaryota"/>
</dbReference>
<keyword evidence="2" id="KW-0812">Transmembrane</keyword>
<feature type="compositionally biased region" description="Low complexity" evidence="1">
    <location>
        <begin position="767"/>
        <end position="779"/>
    </location>
</feature>
<dbReference type="GeneID" id="9619868"/>